<reference evidence="1" key="1">
    <citation type="submission" date="2014-09" db="EMBL/GenBank/DDBJ databases">
        <authorList>
            <person name="Magalhaes I.L.F."/>
            <person name="Oliveira U."/>
            <person name="Santos F.R."/>
            <person name="Vidigal T.H.D.A."/>
            <person name="Brescovit A.D."/>
            <person name="Santos A.J."/>
        </authorList>
    </citation>
    <scope>NUCLEOTIDE SEQUENCE</scope>
    <source>
        <tissue evidence="1">Shoot tissue taken approximately 20 cm above the soil surface</tissue>
    </source>
</reference>
<dbReference type="EMBL" id="GBRH01209896">
    <property type="protein sequence ID" value="JAD87999.1"/>
    <property type="molecule type" value="Transcribed_RNA"/>
</dbReference>
<dbReference type="AlphaFoldDB" id="A0A0A9DHE2"/>
<protein>
    <submittedName>
        <fullName evidence="1">Uncharacterized protein</fullName>
    </submittedName>
</protein>
<name>A0A0A9DHE2_ARUDO</name>
<proteinExistence type="predicted"/>
<sequence>MSATQPHQRIWCYYNNGLKL</sequence>
<accession>A0A0A9DHE2</accession>
<organism evidence="1">
    <name type="scientific">Arundo donax</name>
    <name type="common">Giant reed</name>
    <name type="synonym">Donax arundinaceus</name>
    <dbReference type="NCBI Taxonomy" id="35708"/>
    <lineage>
        <taxon>Eukaryota</taxon>
        <taxon>Viridiplantae</taxon>
        <taxon>Streptophyta</taxon>
        <taxon>Embryophyta</taxon>
        <taxon>Tracheophyta</taxon>
        <taxon>Spermatophyta</taxon>
        <taxon>Magnoliopsida</taxon>
        <taxon>Liliopsida</taxon>
        <taxon>Poales</taxon>
        <taxon>Poaceae</taxon>
        <taxon>PACMAD clade</taxon>
        <taxon>Arundinoideae</taxon>
        <taxon>Arundineae</taxon>
        <taxon>Arundo</taxon>
    </lineage>
</organism>
<reference evidence="1" key="2">
    <citation type="journal article" date="2015" name="Data Brief">
        <title>Shoot transcriptome of the giant reed, Arundo donax.</title>
        <authorList>
            <person name="Barrero R.A."/>
            <person name="Guerrero F.D."/>
            <person name="Moolhuijzen P."/>
            <person name="Goolsby J.A."/>
            <person name="Tidwell J."/>
            <person name="Bellgard S.E."/>
            <person name="Bellgard M.I."/>
        </authorList>
    </citation>
    <scope>NUCLEOTIDE SEQUENCE</scope>
    <source>
        <tissue evidence="1">Shoot tissue taken approximately 20 cm above the soil surface</tissue>
    </source>
</reference>
<evidence type="ECO:0000313" key="1">
    <source>
        <dbReference type="EMBL" id="JAD87999.1"/>
    </source>
</evidence>